<protein>
    <submittedName>
        <fullName evidence="1">Uncharacterized protein</fullName>
    </submittedName>
</protein>
<evidence type="ECO:0000313" key="1">
    <source>
        <dbReference type="EMBL" id="CUU54983.1"/>
    </source>
</evidence>
<dbReference type="Proteomes" id="UP000198802">
    <property type="component" value="Unassembled WGS sequence"/>
</dbReference>
<evidence type="ECO:0000313" key="2">
    <source>
        <dbReference type="Proteomes" id="UP000198802"/>
    </source>
</evidence>
<dbReference type="RefSeq" id="WP_091273093.1">
    <property type="nucleotide sequence ID" value="NZ_FAOZ01000004.1"/>
</dbReference>
<organism evidence="1 2">
    <name type="scientific">Parafrankia irregularis</name>
    <dbReference type="NCBI Taxonomy" id="795642"/>
    <lineage>
        <taxon>Bacteria</taxon>
        <taxon>Bacillati</taxon>
        <taxon>Actinomycetota</taxon>
        <taxon>Actinomycetes</taxon>
        <taxon>Frankiales</taxon>
        <taxon>Frankiaceae</taxon>
        <taxon>Parafrankia</taxon>
    </lineage>
</organism>
<gene>
    <name evidence="1" type="ORF">Ga0074812_10463</name>
</gene>
<reference evidence="2" key="1">
    <citation type="submission" date="2015-11" db="EMBL/GenBank/DDBJ databases">
        <authorList>
            <person name="Varghese N."/>
        </authorList>
    </citation>
    <scope>NUCLEOTIDE SEQUENCE [LARGE SCALE GENOMIC DNA]</scope>
    <source>
        <strain evidence="2">DSM 45899</strain>
    </source>
</reference>
<name>A0A0S4QHM9_9ACTN</name>
<accession>A0A0S4QHM9</accession>
<sequence>MRFTELTGISVGGADDWFDPVLTEDTPLYVDPFLVFEDTSPMFVDAHEAVVRFFATCRDLVHLDDGRRGRYWDKALRLLTFPEPKEFALGLSMGSPNGSGTDEHFAEQMADALETISRAVERRVAYVEMFSLFVPGLGVDRISDIFCNILKSRFISFTQEVCERHGIATETISVRHASWNSEAARWSDARLQLPRSPVTGEAVLLTPDRFLQDIPPRITASGFYRWAEANRNAALRDDLNYDLATALKEAERAERGRDIAKRRPDIAFDYVDDVAAQADLTPYDVSKDPELFVRWYEAARHGRHIETVDPVDQPDQSDFHAWLGTLVDRFTHAVEHSDLWRVLWNDDFTKPRKEKIVQAVAGQMWALLCERANVDISREANMGRGPVDFKFSAGWRRRALIEVKLMSNRKFRQGAEAQLPEYLKSEHISCAYYVCVGFTDSDLSDGRKALVREVCKAYEAKSGCTVTPRFIDARPKKSASNL</sequence>
<proteinExistence type="predicted"/>
<dbReference type="AlphaFoldDB" id="A0A0S4QHM9"/>
<keyword evidence="2" id="KW-1185">Reference proteome</keyword>
<dbReference type="EMBL" id="FAOZ01000004">
    <property type="protein sequence ID" value="CUU54983.1"/>
    <property type="molecule type" value="Genomic_DNA"/>
</dbReference>